<proteinExistence type="predicted"/>
<name>F0SI53_RUBBR</name>
<gene>
    <name evidence="1" type="ordered locus">Plabr_4181</name>
</gene>
<organism evidence="1 2">
    <name type="scientific">Rubinisphaera brasiliensis (strain ATCC 49424 / DSM 5305 / JCM 21570 / IAM 15109 / NBRC 103401 / IFAM 1448)</name>
    <name type="common">Planctomyces brasiliensis</name>
    <dbReference type="NCBI Taxonomy" id="756272"/>
    <lineage>
        <taxon>Bacteria</taxon>
        <taxon>Pseudomonadati</taxon>
        <taxon>Planctomycetota</taxon>
        <taxon>Planctomycetia</taxon>
        <taxon>Planctomycetales</taxon>
        <taxon>Planctomycetaceae</taxon>
        <taxon>Rubinisphaera</taxon>
    </lineage>
</organism>
<evidence type="ECO:0000313" key="2">
    <source>
        <dbReference type="Proteomes" id="UP000006860"/>
    </source>
</evidence>
<dbReference type="AlphaFoldDB" id="F0SI53"/>
<dbReference type="STRING" id="756272.Plabr_4181"/>
<dbReference type="KEGG" id="pbs:Plabr_4181"/>
<dbReference type="EMBL" id="CP002546">
    <property type="protein sequence ID" value="ADY61755.1"/>
    <property type="molecule type" value="Genomic_DNA"/>
</dbReference>
<dbReference type="HOGENOM" id="CLU_896827_0_0_0"/>
<evidence type="ECO:0008006" key="3">
    <source>
        <dbReference type="Google" id="ProtNLM"/>
    </source>
</evidence>
<dbReference type="SUPFAM" id="SSF53756">
    <property type="entry name" value="UDP-Glycosyltransferase/glycogen phosphorylase"/>
    <property type="match status" value="1"/>
</dbReference>
<dbReference type="Proteomes" id="UP000006860">
    <property type="component" value="Chromosome"/>
</dbReference>
<sequence length="310" mass="35695">MRLDIRSRPLQRTKKQILRATVSALTRKRRIHGHKRLISLTLRGLDRMRIRYRYDSLFFPDSSTSVLTFYNSPVRDLLTLRRTGRIKRLILGPCTLSSDSPFTQYVEQHADAIDAVLVHSQWSKYRLTEVAPGLSHLIHTWPIGVDLHEWSPPRASRPRQERREVLVYQKNGPDPLLEEIAVTLSSAGFTPVILRYGSYTLKEYYTRLSASSFAIFLTKCETQGMAMTEAWAMDVPTLVWTNGRTLFDLHQHTCPLLTRSTGRPFDSANDLRTLLQDNDWSHSCQPRKWIRHHLTLEASIANLVAACQSD</sequence>
<reference evidence="2" key="1">
    <citation type="submission" date="2011-02" db="EMBL/GenBank/DDBJ databases">
        <title>The complete genome of Planctomyces brasiliensis DSM 5305.</title>
        <authorList>
            <person name="Lucas S."/>
            <person name="Copeland A."/>
            <person name="Lapidus A."/>
            <person name="Bruce D."/>
            <person name="Goodwin L."/>
            <person name="Pitluck S."/>
            <person name="Kyrpides N."/>
            <person name="Mavromatis K."/>
            <person name="Pagani I."/>
            <person name="Ivanova N."/>
            <person name="Ovchinnikova G."/>
            <person name="Lu M."/>
            <person name="Detter J.C."/>
            <person name="Han C."/>
            <person name="Land M."/>
            <person name="Hauser L."/>
            <person name="Markowitz V."/>
            <person name="Cheng J.-F."/>
            <person name="Hugenholtz P."/>
            <person name="Woyke T."/>
            <person name="Wu D."/>
            <person name="Tindall B."/>
            <person name="Pomrenke H.G."/>
            <person name="Brambilla E."/>
            <person name="Klenk H.-P."/>
            <person name="Eisen J.A."/>
        </authorList>
    </citation>
    <scope>NUCLEOTIDE SEQUENCE [LARGE SCALE GENOMIC DNA]</scope>
    <source>
        <strain evidence="2">ATCC 49424 / DSM 5305 / JCM 21570 / NBRC 103401 / IFAM 1448</strain>
    </source>
</reference>
<accession>F0SI53</accession>
<dbReference type="eggNOG" id="COG0438">
    <property type="taxonomic scope" value="Bacteria"/>
</dbReference>
<evidence type="ECO:0000313" key="1">
    <source>
        <dbReference type="EMBL" id="ADY61755.1"/>
    </source>
</evidence>
<keyword evidence="2" id="KW-1185">Reference proteome</keyword>
<protein>
    <recommendedName>
        <fullName evidence="3">Glycosyl transferase group 1</fullName>
    </recommendedName>
</protein>